<dbReference type="PANTHER" id="PTHR22911:SF6">
    <property type="entry name" value="SOLUTE CARRIER FAMILY 35 MEMBER G1"/>
    <property type="match status" value="1"/>
</dbReference>
<dbReference type="InterPro" id="IPR000620">
    <property type="entry name" value="EamA_dom"/>
</dbReference>
<evidence type="ECO:0000256" key="1">
    <source>
        <dbReference type="ARBA" id="ARBA00004141"/>
    </source>
</evidence>
<dbReference type="AlphaFoldDB" id="Q6QW39"/>
<geneLocation type="plasmid" evidence="8">
    <name>90 MDa</name>
</geneLocation>
<feature type="transmembrane region" description="Helical" evidence="6">
    <location>
        <begin position="188"/>
        <end position="211"/>
    </location>
</feature>
<dbReference type="GO" id="GO:0016020">
    <property type="term" value="C:membrane"/>
    <property type="evidence" value="ECO:0007669"/>
    <property type="project" value="UniProtKB-SubCell"/>
</dbReference>
<keyword evidence="5 6" id="KW-0472">Membrane</keyword>
<evidence type="ECO:0000256" key="6">
    <source>
        <dbReference type="SAM" id="Phobius"/>
    </source>
</evidence>
<dbReference type="Proteomes" id="UP000298774">
    <property type="component" value="Plasmid p3"/>
</dbReference>
<feature type="transmembrane region" description="Helical" evidence="6">
    <location>
        <begin position="271"/>
        <end position="291"/>
    </location>
</feature>
<protein>
    <recommendedName>
        <fullName evidence="7">EamA domain-containing protein</fullName>
    </recommendedName>
</protein>
<keyword evidence="3 6" id="KW-0812">Transmembrane</keyword>
<dbReference type="InterPro" id="IPR037185">
    <property type="entry name" value="EmrE-like"/>
</dbReference>
<dbReference type="Pfam" id="PF00892">
    <property type="entry name" value="EamA"/>
    <property type="match status" value="2"/>
</dbReference>
<feature type="domain" description="EamA" evidence="7">
    <location>
        <begin position="158"/>
        <end position="287"/>
    </location>
</feature>
<dbReference type="SUPFAM" id="SSF103481">
    <property type="entry name" value="Multidrug resistance efflux transporter EmrE"/>
    <property type="match status" value="2"/>
</dbReference>
<dbReference type="PANTHER" id="PTHR22911">
    <property type="entry name" value="ACYL-MALONYL CONDENSING ENZYME-RELATED"/>
    <property type="match status" value="1"/>
</dbReference>
<feature type="domain" description="EamA" evidence="7">
    <location>
        <begin position="18"/>
        <end position="147"/>
    </location>
</feature>
<reference evidence="9 10" key="2">
    <citation type="submission" date="2018-09" db="EMBL/GenBank/DDBJ databases">
        <title>Whole genome based analysis of evolution and adaptive divergence in Indian and Brazilian strains of Azospirillum brasilense.</title>
        <authorList>
            <person name="Singh C."/>
            <person name="Tripathi A.K."/>
        </authorList>
    </citation>
    <scope>NUCLEOTIDE SEQUENCE [LARGE SCALE GENOMIC DNA]</scope>
    <source>
        <strain evidence="9 10">MTCC4038</strain>
        <plasmid evidence="9 10">p3</plasmid>
    </source>
</reference>
<evidence type="ECO:0000313" key="8">
    <source>
        <dbReference type="EMBL" id="AAS83081.1"/>
    </source>
</evidence>
<sequence>MASIQPESSMRAASSPLTAVSWAAVSAVAFSSGAAAAKFLSVKLPPAELAFIRAALAAVAIAGLWRYATRIREARDLGWHAIRLVLGVVAGYSFMHAITLAPIALVSLIYFSRVLLVPVAARFMLGERAGWAIWAGAALGTVGVVVSAGGAPSVDLGLGAAIAALAAISSAGSQVAVRRLTASNDPALIVLIFSIGSALALGPAAAALWVQPTIPDIPVLVAIGAFAVVAQFAAAKAFAAAPAPFVAPFDFLTVPASAAAGAVLFGEVPGLEMVAGGALVIAGAALVASLGKTGR</sequence>
<evidence type="ECO:0000256" key="4">
    <source>
        <dbReference type="ARBA" id="ARBA00022989"/>
    </source>
</evidence>
<comment type="similarity">
    <text evidence="2">Belongs to the drug/metabolite transporter (DMT) superfamily. 10 TMS drug/metabolite exporter (DME) (TC 2.A.7.3) family.</text>
</comment>
<comment type="subcellular location">
    <subcellularLocation>
        <location evidence="1">Membrane</location>
        <topology evidence="1">Multi-pass membrane protein</topology>
    </subcellularLocation>
</comment>
<organism evidence="8">
    <name type="scientific">Azospirillum brasilense</name>
    <dbReference type="NCBI Taxonomy" id="192"/>
    <lineage>
        <taxon>Bacteria</taxon>
        <taxon>Pseudomonadati</taxon>
        <taxon>Pseudomonadota</taxon>
        <taxon>Alphaproteobacteria</taxon>
        <taxon>Rhodospirillales</taxon>
        <taxon>Azospirillaceae</taxon>
        <taxon>Azospirillum</taxon>
    </lineage>
</organism>
<keyword evidence="8" id="KW-0614">Plasmid</keyword>
<evidence type="ECO:0000256" key="2">
    <source>
        <dbReference type="ARBA" id="ARBA00009853"/>
    </source>
</evidence>
<gene>
    <name evidence="9" type="ORF">D3868_28160</name>
    <name evidence="8" type="ORF">pRhico093</name>
</gene>
<feature type="transmembrane region" description="Helical" evidence="6">
    <location>
        <begin position="217"/>
        <end position="238"/>
    </location>
</feature>
<geneLocation type="plasmid" evidence="9 10">
    <name>p3</name>
</geneLocation>
<feature type="transmembrane region" description="Helical" evidence="6">
    <location>
        <begin position="156"/>
        <end position="176"/>
    </location>
</feature>
<evidence type="ECO:0000313" key="10">
    <source>
        <dbReference type="Proteomes" id="UP000298774"/>
    </source>
</evidence>
<evidence type="ECO:0000313" key="9">
    <source>
        <dbReference type="EMBL" id="QCO12885.1"/>
    </source>
</evidence>
<feature type="transmembrane region" description="Helical" evidence="6">
    <location>
        <begin position="46"/>
        <end position="65"/>
    </location>
</feature>
<keyword evidence="4 6" id="KW-1133">Transmembrane helix</keyword>
<feature type="transmembrane region" description="Helical" evidence="6">
    <location>
        <begin position="131"/>
        <end position="150"/>
    </location>
</feature>
<proteinExistence type="inferred from homology"/>
<reference evidence="8" key="1">
    <citation type="journal article" date="2004" name="FEMS Microbiol. Lett.">
        <title>Annotation of the pRhico plasmid of Azospirillum brasilense reveals its role in determining the outer surface composition.</title>
        <authorList>
            <person name="Vanbleu E."/>
            <person name="Marchal K."/>
            <person name="Lambrecht M."/>
            <person name="Mathys J."/>
            <person name="Vanderleyden J."/>
        </authorList>
    </citation>
    <scope>NUCLEOTIDE SEQUENCE</scope>
    <source>
        <plasmid evidence="8">90 MDa</plasmid>
    </source>
</reference>
<accession>Q6QW39</accession>
<dbReference type="EMBL" id="AY523974">
    <property type="protein sequence ID" value="AAS83081.1"/>
    <property type="molecule type" value="Genomic_DNA"/>
</dbReference>
<evidence type="ECO:0000256" key="3">
    <source>
        <dbReference type="ARBA" id="ARBA00022692"/>
    </source>
</evidence>
<name>Q6QW39_AZOBR</name>
<evidence type="ECO:0000259" key="7">
    <source>
        <dbReference type="Pfam" id="PF00892"/>
    </source>
</evidence>
<dbReference type="EMBL" id="CP032342">
    <property type="protein sequence ID" value="QCO12885.1"/>
    <property type="molecule type" value="Genomic_DNA"/>
</dbReference>
<evidence type="ECO:0000256" key="5">
    <source>
        <dbReference type="ARBA" id="ARBA00023136"/>
    </source>
</evidence>